<keyword evidence="2" id="KW-1133">Transmembrane helix</keyword>
<dbReference type="AlphaFoldDB" id="A0A1D3JG65"/>
<sequence>MEWEDDVDDDFGDTFPDYQDENENPKKKILGQLPLNKFYEVLNNEEYDVNTSVTCTWYVADEHNNGSRSLRLCKQLEYKITHFIHITEQCNVSPENGCEYLKYWLQEQIEDINPTSFNVSALSQVFDIVFTAKAKYKCYYDKDKFKNGDFAKNKIFFDYSENLMSINNIDRNFTDLYDNFYCEYIKDGVNLYNDTITGPCKDKKCAYYDQLKHFQNIYNKHRISLCKKCNYNFPCLKNPKGEYEEGCSLLILNNEYPVTASRQLYTDTDNNDGVTVSSIITPIIIIFGILFILLVSSKFTPLPSLLRRRIMKKKNVCDNLDEETDQSLIDSEIFHSKSNKRSYHIQYHSEKRY</sequence>
<feature type="compositionally biased region" description="Acidic residues" evidence="1">
    <location>
        <begin position="1"/>
        <end position="22"/>
    </location>
</feature>
<evidence type="ECO:0000313" key="3">
    <source>
        <dbReference type="EMBL" id="SBT84808.1"/>
    </source>
</evidence>
<feature type="region of interest" description="Disordered" evidence="1">
    <location>
        <begin position="1"/>
        <end position="23"/>
    </location>
</feature>
<gene>
    <name evidence="3" type="primary">PocGH01_00229000</name>
    <name evidence="3" type="ORF">POCGH01_00229000</name>
</gene>
<dbReference type="InterPro" id="IPR008780">
    <property type="entry name" value="Plasmodium_Vir"/>
</dbReference>
<keyword evidence="4" id="KW-1185">Reference proteome</keyword>
<proteinExistence type="predicted"/>
<evidence type="ECO:0000256" key="2">
    <source>
        <dbReference type="SAM" id="Phobius"/>
    </source>
</evidence>
<protein>
    <submittedName>
        <fullName evidence="3">PIR protein</fullName>
    </submittedName>
</protein>
<dbReference type="VEuPathDB" id="PlasmoDB:POWCR01_000197200"/>
<evidence type="ECO:0000313" key="4">
    <source>
        <dbReference type="Proteomes" id="UP000242942"/>
    </source>
</evidence>
<keyword evidence="2" id="KW-0472">Membrane</keyword>
<evidence type="ECO:0000256" key="1">
    <source>
        <dbReference type="SAM" id="MobiDB-lite"/>
    </source>
</evidence>
<name>A0A1D3JG65_PLAOA</name>
<dbReference type="EMBL" id="FLRI01000573">
    <property type="protein sequence ID" value="SBT84808.1"/>
    <property type="molecule type" value="Genomic_DNA"/>
</dbReference>
<dbReference type="VEuPathDB" id="PlasmoDB:PocGH01_00229000"/>
<dbReference type="Proteomes" id="UP000242942">
    <property type="component" value="Unassembled WGS sequence"/>
</dbReference>
<keyword evidence="2" id="KW-0812">Transmembrane</keyword>
<accession>A0A1D3JG65</accession>
<dbReference type="Pfam" id="PF05795">
    <property type="entry name" value="Plasmodium_Vir"/>
    <property type="match status" value="2"/>
</dbReference>
<reference evidence="3 4" key="1">
    <citation type="submission" date="2016-06" db="EMBL/GenBank/DDBJ databases">
        <authorList>
            <consortium name="Pathogen Informatics"/>
        </authorList>
    </citation>
    <scope>NUCLEOTIDE SEQUENCE [LARGE SCALE GENOMIC DNA]</scope>
    <source>
        <strain evidence="3">PocGH01</strain>
    </source>
</reference>
<dbReference type="OrthoDB" id="385193at2759"/>
<feature type="transmembrane region" description="Helical" evidence="2">
    <location>
        <begin position="279"/>
        <end position="299"/>
    </location>
</feature>
<organism evidence="3 4">
    <name type="scientific">Plasmodium ovale</name>
    <name type="common">malaria parasite P. ovale</name>
    <dbReference type="NCBI Taxonomy" id="36330"/>
    <lineage>
        <taxon>Eukaryota</taxon>
        <taxon>Sar</taxon>
        <taxon>Alveolata</taxon>
        <taxon>Apicomplexa</taxon>
        <taxon>Aconoidasida</taxon>
        <taxon>Haemosporida</taxon>
        <taxon>Plasmodiidae</taxon>
        <taxon>Plasmodium</taxon>
        <taxon>Plasmodium (Plasmodium)</taxon>
    </lineage>
</organism>